<reference evidence="8 9" key="1">
    <citation type="submission" date="2015-01" db="EMBL/GenBank/DDBJ databases">
        <title>Genome Sequence of Magnetospirillum magnetotacticum Strain MS-1.</title>
        <authorList>
            <person name="Marinov G.K."/>
            <person name="Smalley M.D."/>
            <person name="DeSalvo G."/>
        </authorList>
    </citation>
    <scope>NUCLEOTIDE SEQUENCE [LARGE SCALE GENOMIC DNA]</scope>
    <source>
        <strain evidence="8 9">MS-1</strain>
    </source>
</reference>
<dbReference type="SMART" id="SM00729">
    <property type="entry name" value="Elp3"/>
    <property type="match status" value="1"/>
</dbReference>
<dbReference type="STRING" id="272627.CCC_01566"/>
<dbReference type="OrthoDB" id="9801424at2"/>
<sequence length="486" mass="54501">MKIAVIEPLLQSRKNVIRDVIYGCWCGGKRIGGASVPPFEQLTVATILKHDGHEVCFIDAQQEQLSLEQVADRIQGSQLVITSTSVMTMRDDATFVRELKTRIPGLRAAAYGSHPTFKPEETLEKGYDFAIQREPEWVLRDLVRRLDAGDEDGAAHVPGIVTRGTDGTLIKNDRYPFIDDLDQIPPLDVGLLPRDYVYFNPIVRNLPYITVSSSHGCPAKCSYCTAPFFHGTRTRFMSAGKVLDDMAYYLNQGMREVYFRDETFTADRQRVMDICTGIIERNLRFSWICNARVDTVDPEMLGLMHRAGCHLIKFGAESGSQTVLDAVKKGITLQQTRDAFRWCSEAGIATHAHFMVGMPGETLETMEATLDLAIEIAPSTATFGICTPYPGTPLFRDVARLDESIGDGSDNASIERLHVEGDYNRHYCSVDGETLRRTVKRFYRRFYLRPAYVFDSLRRIRNGNMLRNAVIGGLNVIGFALGEKSS</sequence>
<keyword evidence="9" id="KW-1185">Reference proteome</keyword>
<dbReference type="InterPro" id="IPR007197">
    <property type="entry name" value="rSAM"/>
</dbReference>
<dbReference type="SUPFAM" id="SSF102114">
    <property type="entry name" value="Radical SAM enzymes"/>
    <property type="match status" value="1"/>
</dbReference>
<dbReference type="InterPro" id="IPR034466">
    <property type="entry name" value="Methyltransferase_Class_B"/>
</dbReference>
<evidence type="ECO:0000313" key="8">
    <source>
        <dbReference type="EMBL" id="KIL96700.1"/>
    </source>
</evidence>
<dbReference type="GO" id="GO:0031419">
    <property type="term" value="F:cobalamin binding"/>
    <property type="evidence" value="ECO:0007669"/>
    <property type="project" value="InterPro"/>
</dbReference>
<keyword evidence="2" id="KW-0949">S-adenosyl-L-methionine</keyword>
<dbReference type="RefSeq" id="WP_009869140.1">
    <property type="nucleotide sequence ID" value="NZ_JXSL01000035.1"/>
</dbReference>
<evidence type="ECO:0000313" key="9">
    <source>
        <dbReference type="Proteomes" id="UP000031971"/>
    </source>
</evidence>
<evidence type="ECO:0000259" key="7">
    <source>
        <dbReference type="PROSITE" id="PS51918"/>
    </source>
</evidence>
<dbReference type="InterPro" id="IPR051198">
    <property type="entry name" value="BchE-like"/>
</dbReference>
<dbReference type="InterPro" id="IPR006158">
    <property type="entry name" value="Cobalamin-bd"/>
</dbReference>
<feature type="domain" description="B12-binding" evidence="6">
    <location>
        <begin position="23"/>
        <end position="153"/>
    </location>
</feature>
<dbReference type="GO" id="GO:0046872">
    <property type="term" value="F:metal ion binding"/>
    <property type="evidence" value="ECO:0007669"/>
    <property type="project" value="UniProtKB-KW"/>
</dbReference>
<accession>A0A0C2YPX2</accession>
<keyword evidence="3" id="KW-0479">Metal-binding</keyword>
<protein>
    <submittedName>
        <fullName evidence="8">Radical SAM domain protein</fullName>
    </submittedName>
</protein>
<proteinExistence type="predicted"/>
<dbReference type="InterPro" id="IPR023404">
    <property type="entry name" value="rSAM_horseshoe"/>
</dbReference>
<dbReference type="GO" id="GO:0005829">
    <property type="term" value="C:cytosol"/>
    <property type="evidence" value="ECO:0007669"/>
    <property type="project" value="TreeGrafter"/>
</dbReference>
<dbReference type="Gene3D" id="3.80.30.20">
    <property type="entry name" value="tm_1862 like domain"/>
    <property type="match status" value="1"/>
</dbReference>
<comment type="cofactor">
    <cofactor evidence="1">
        <name>[4Fe-4S] cluster</name>
        <dbReference type="ChEBI" id="CHEBI:49883"/>
    </cofactor>
</comment>
<organism evidence="8 9">
    <name type="scientific">Paramagnetospirillum magnetotacticum MS-1</name>
    <dbReference type="NCBI Taxonomy" id="272627"/>
    <lineage>
        <taxon>Bacteria</taxon>
        <taxon>Pseudomonadati</taxon>
        <taxon>Pseudomonadota</taxon>
        <taxon>Alphaproteobacteria</taxon>
        <taxon>Rhodospirillales</taxon>
        <taxon>Magnetospirillaceae</taxon>
        <taxon>Paramagnetospirillum</taxon>
    </lineage>
</organism>
<name>A0A0C2YPX2_PARME</name>
<evidence type="ECO:0000256" key="5">
    <source>
        <dbReference type="ARBA" id="ARBA00023014"/>
    </source>
</evidence>
<evidence type="ECO:0000256" key="2">
    <source>
        <dbReference type="ARBA" id="ARBA00022691"/>
    </source>
</evidence>
<dbReference type="CDD" id="cd01335">
    <property type="entry name" value="Radical_SAM"/>
    <property type="match status" value="1"/>
</dbReference>
<dbReference type="SFLD" id="SFLDS00029">
    <property type="entry name" value="Radical_SAM"/>
    <property type="match status" value="1"/>
</dbReference>
<dbReference type="SFLD" id="SFLDG01123">
    <property type="entry name" value="methyltransferase_(Class_B)"/>
    <property type="match status" value="1"/>
</dbReference>
<dbReference type="GO" id="GO:0003824">
    <property type="term" value="F:catalytic activity"/>
    <property type="evidence" value="ECO:0007669"/>
    <property type="project" value="InterPro"/>
</dbReference>
<comment type="caution">
    <text evidence="8">The sequence shown here is derived from an EMBL/GenBank/DDBJ whole genome shotgun (WGS) entry which is preliminary data.</text>
</comment>
<dbReference type="Gene3D" id="3.40.50.280">
    <property type="entry name" value="Cobalamin-binding domain"/>
    <property type="match status" value="1"/>
</dbReference>
<evidence type="ECO:0000259" key="6">
    <source>
        <dbReference type="PROSITE" id="PS51332"/>
    </source>
</evidence>
<gene>
    <name evidence="8" type="ORF">CCC_01566</name>
</gene>
<dbReference type="Pfam" id="PF02310">
    <property type="entry name" value="B12-binding"/>
    <property type="match status" value="1"/>
</dbReference>
<feature type="domain" description="Radical SAM core" evidence="7">
    <location>
        <begin position="203"/>
        <end position="427"/>
    </location>
</feature>
<dbReference type="SFLD" id="SFLDG01082">
    <property type="entry name" value="B12-binding_domain_containing"/>
    <property type="match status" value="1"/>
</dbReference>
<dbReference type="GO" id="GO:0051539">
    <property type="term" value="F:4 iron, 4 sulfur cluster binding"/>
    <property type="evidence" value="ECO:0007669"/>
    <property type="project" value="UniProtKB-KW"/>
</dbReference>
<dbReference type="InterPro" id="IPR006638">
    <property type="entry name" value="Elp3/MiaA/NifB-like_rSAM"/>
</dbReference>
<dbReference type="PANTHER" id="PTHR43409:SF16">
    <property type="entry name" value="SLR0320 PROTEIN"/>
    <property type="match status" value="1"/>
</dbReference>
<keyword evidence="5" id="KW-0411">Iron-sulfur</keyword>
<dbReference type="Proteomes" id="UP000031971">
    <property type="component" value="Unassembled WGS sequence"/>
</dbReference>
<evidence type="ECO:0000256" key="3">
    <source>
        <dbReference type="ARBA" id="ARBA00022723"/>
    </source>
</evidence>
<evidence type="ECO:0000256" key="1">
    <source>
        <dbReference type="ARBA" id="ARBA00001966"/>
    </source>
</evidence>
<dbReference type="PROSITE" id="PS51332">
    <property type="entry name" value="B12_BINDING"/>
    <property type="match status" value="1"/>
</dbReference>
<dbReference type="AlphaFoldDB" id="A0A0C2YPX2"/>
<dbReference type="PANTHER" id="PTHR43409">
    <property type="entry name" value="ANAEROBIC MAGNESIUM-PROTOPORPHYRIN IX MONOMETHYL ESTER CYCLASE-RELATED"/>
    <property type="match status" value="1"/>
</dbReference>
<evidence type="ECO:0000256" key="4">
    <source>
        <dbReference type="ARBA" id="ARBA00023004"/>
    </source>
</evidence>
<keyword evidence="4" id="KW-0408">Iron</keyword>
<dbReference type="Pfam" id="PF04055">
    <property type="entry name" value="Radical_SAM"/>
    <property type="match status" value="1"/>
</dbReference>
<dbReference type="PROSITE" id="PS51918">
    <property type="entry name" value="RADICAL_SAM"/>
    <property type="match status" value="1"/>
</dbReference>
<dbReference type="InterPro" id="IPR058240">
    <property type="entry name" value="rSAM_sf"/>
</dbReference>
<dbReference type="EMBL" id="JXSL01000035">
    <property type="protein sequence ID" value="KIL96700.1"/>
    <property type="molecule type" value="Genomic_DNA"/>
</dbReference>